<evidence type="ECO:0000256" key="2">
    <source>
        <dbReference type="PROSITE-ProRule" id="PRU00076"/>
    </source>
</evidence>
<name>A0ABQ6MDH5_9STRA</name>
<feature type="non-terminal residue" evidence="4">
    <location>
        <position position="1"/>
    </location>
</feature>
<evidence type="ECO:0000313" key="4">
    <source>
        <dbReference type="EMBL" id="GMI24108.1"/>
    </source>
</evidence>
<dbReference type="PANTHER" id="PTHR24035:SF143">
    <property type="entry name" value="EGF-LIKE DOMAIN-CONTAINING PROTEIN"/>
    <property type="match status" value="1"/>
</dbReference>
<dbReference type="PANTHER" id="PTHR24035">
    <property type="entry name" value="MULTIPLE EPIDERMAL GROWTH FACTOR-LIKE DOMAINS PROTEIN"/>
    <property type="match status" value="1"/>
</dbReference>
<dbReference type="Gene3D" id="2.10.25.10">
    <property type="entry name" value="Laminin"/>
    <property type="match status" value="1"/>
</dbReference>
<dbReference type="PROSITE" id="PS00022">
    <property type="entry name" value="EGF_1"/>
    <property type="match status" value="1"/>
</dbReference>
<accession>A0ABQ6MDH5</accession>
<keyword evidence="1 2" id="KW-1015">Disulfide bond</keyword>
<feature type="disulfide bond" evidence="2">
    <location>
        <begin position="78"/>
        <end position="87"/>
    </location>
</feature>
<evidence type="ECO:0000313" key="5">
    <source>
        <dbReference type="Proteomes" id="UP001165060"/>
    </source>
</evidence>
<dbReference type="Pfam" id="PF07974">
    <property type="entry name" value="EGF_2"/>
    <property type="match status" value="1"/>
</dbReference>
<dbReference type="PROSITE" id="PS01186">
    <property type="entry name" value="EGF_2"/>
    <property type="match status" value="1"/>
</dbReference>
<feature type="domain" description="EGF-like" evidence="3">
    <location>
        <begin position="53"/>
        <end position="88"/>
    </location>
</feature>
<comment type="caution">
    <text evidence="2">Lacks conserved residue(s) required for the propagation of feature annotation.</text>
</comment>
<feature type="non-terminal residue" evidence="4">
    <location>
        <position position="398"/>
    </location>
</feature>
<proteinExistence type="predicted"/>
<dbReference type="InterPro" id="IPR000742">
    <property type="entry name" value="EGF"/>
</dbReference>
<dbReference type="PROSITE" id="PS50026">
    <property type="entry name" value="EGF_3"/>
    <property type="match status" value="1"/>
</dbReference>
<keyword evidence="2" id="KW-0245">EGF-like domain</keyword>
<organism evidence="4 5">
    <name type="scientific">Tetraparma gracilis</name>
    <dbReference type="NCBI Taxonomy" id="2962635"/>
    <lineage>
        <taxon>Eukaryota</taxon>
        <taxon>Sar</taxon>
        <taxon>Stramenopiles</taxon>
        <taxon>Ochrophyta</taxon>
        <taxon>Bolidophyceae</taxon>
        <taxon>Parmales</taxon>
        <taxon>Triparmaceae</taxon>
        <taxon>Tetraparma</taxon>
    </lineage>
</organism>
<dbReference type="EMBL" id="BRYB01004002">
    <property type="protein sequence ID" value="GMI24108.1"/>
    <property type="molecule type" value="Genomic_DNA"/>
</dbReference>
<keyword evidence="5" id="KW-1185">Reference proteome</keyword>
<sequence>TCPFDLAHVDTPKGDLDHSNTITDATVIASSTVHPTGTQESYPAMLDAAGSADTNTAHYYMECSNKGICDRKTGECECFDGYDGAACQRASCPNSCSGHGTCETIAELAYDDFANVYALWDADKTMGCACDAGYSGSDCSSRTCKVGVDPLYVDDTTARVTTTTVIVAATGATDLAGTYALKFYDYWGEDYTTVPITASATFAADNAAKTGTCDVVKAALEALPSNVVPSVTCSGAQYATDKGVEYTLTFTSNPGYLRQLEVDQYLDGSRSTLSGTTVVTYVYQNGVTGEDTDYFATKCPGVEAQIKYDATANSAGTWNAAVQPGGLGYIGDLTAAEVKLLKACLGDSDGDASNNVDVYNWDYGALSEFLGGGSGTDSVIGSYPHAIKTVPVATSTNY</sequence>
<dbReference type="Proteomes" id="UP001165060">
    <property type="component" value="Unassembled WGS sequence"/>
</dbReference>
<gene>
    <name evidence="4" type="ORF">TeGR_g13891</name>
</gene>
<protein>
    <recommendedName>
        <fullName evidence="3">EGF-like domain-containing protein</fullName>
    </recommendedName>
</protein>
<dbReference type="InterPro" id="IPR013111">
    <property type="entry name" value="EGF_extracell"/>
</dbReference>
<evidence type="ECO:0000256" key="1">
    <source>
        <dbReference type="ARBA" id="ARBA00023157"/>
    </source>
</evidence>
<reference evidence="4 5" key="1">
    <citation type="journal article" date="2023" name="Commun. Biol.">
        <title>Genome analysis of Parmales, the sister group of diatoms, reveals the evolutionary specialization of diatoms from phago-mixotrophs to photoautotrophs.</title>
        <authorList>
            <person name="Ban H."/>
            <person name="Sato S."/>
            <person name="Yoshikawa S."/>
            <person name="Yamada K."/>
            <person name="Nakamura Y."/>
            <person name="Ichinomiya M."/>
            <person name="Sato N."/>
            <person name="Blanc-Mathieu R."/>
            <person name="Endo H."/>
            <person name="Kuwata A."/>
            <person name="Ogata H."/>
        </authorList>
    </citation>
    <scope>NUCLEOTIDE SEQUENCE [LARGE SCALE GENOMIC DNA]</scope>
</reference>
<dbReference type="InterPro" id="IPR052108">
    <property type="entry name" value="MEGF/SIB"/>
</dbReference>
<comment type="caution">
    <text evidence="4">The sequence shown here is derived from an EMBL/GenBank/DDBJ whole genome shotgun (WGS) entry which is preliminary data.</text>
</comment>
<evidence type="ECO:0000259" key="3">
    <source>
        <dbReference type="PROSITE" id="PS50026"/>
    </source>
</evidence>